<keyword evidence="1" id="KW-0808">Transferase</keyword>
<dbReference type="PANTHER" id="PTHR37984">
    <property type="entry name" value="PROTEIN CBG26694"/>
    <property type="match status" value="1"/>
</dbReference>
<dbReference type="GO" id="GO:0004519">
    <property type="term" value="F:endonuclease activity"/>
    <property type="evidence" value="ECO:0007669"/>
    <property type="project" value="UniProtKB-KW"/>
</dbReference>
<dbReference type="AlphaFoldDB" id="A0AAD5Q3H8"/>
<evidence type="ECO:0000259" key="7">
    <source>
        <dbReference type="Pfam" id="PF17917"/>
    </source>
</evidence>
<accession>A0AAD5Q3H8</accession>
<evidence type="ECO:0000313" key="9">
    <source>
        <dbReference type="EMBL" id="KAJ0391755.1"/>
    </source>
</evidence>
<dbReference type="Gene3D" id="3.30.70.270">
    <property type="match status" value="1"/>
</dbReference>
<dbReference type="InterPro" id="IPR043502">
    <property type="entry name" value="DNA/RNA_pol_sf"/>
</dbReference>
<feature type="domain" description="Ty3 transposon capsid-like protein" evidence="8">
    <location>
        <begin position="2"/>
        <end position="110"/>
    </location>
</feature>
<dbReference type="SUPFAM" id="SSF53098">
    <property type="entry name" value="Ribonuclease H-like"/>
    <property type="match status" value="1"/>
</dbReference>
<proteinExistence type="predicted"/>
<dbReference type="InterPro" id="IPR045358">
    <property type="entry name" value="Ty3_capsid"/>
</dbReference>
<protein>
    <recommendedName>
        <fullName evidence="11">Reverse transcriptase RNase H-like domain-containing protein</fullName>
    </recommendedName>
</protein>
<reference evidence="9" key="1">
    <citation type="submission" date="2021-12" db="EMBL/GenBank/DDBJ databases">
        <title>Prjna785345.</title>
        <authorList>
            <person name="Rujirawat T."/>
            <person name="Krajaejun T."/>
        </authorList>
    </citation>
    <scope>NUCLEOTIDE SEQUENCE</scope>
    <source>
        <strain evidence="9">Pi057C3</strain>
    </source>
</reference>
<dbReference type="InterPro" id="IPR050951">
    <property type="entry name" value="Retrovirus_Pol_polyprotein"/>
</dbReference>
<evidence type="ECO:0000256" key="6">
    <source>
        <dbReference type="ARBA" id="ARBA00022918"/>
    </source>
</evidence>
<dbReference type="InterPro" id="IPR041373">
    <property type="entry name" value="RT_RNaseH"/>
</dbReference>
<dbReference type="FunFam" id="3.10.20.370:FF:000001">
    <property type="entry name" value="Retrovirus-related Pol polyprotein from transposon 17.6-like protein"/>
    <property type="match status" value="1"/>
</dbReference>
<dbReference type="Pfam" id="PF17917">
    <property type="entry name" value="RT_RNaseH"/>
    <property type="match status" value="1"/>
</dbReference>
<keyword evidence="10" id="KW-1185">Reference proteome</keyword>
<dbReference type="CDD" id="cd09274">
    <property type="entry name" value="RNase_HI_RT_Ty3"/>
    <property type="match status" value="1"/>
</dbReference>
<dbReference type="InterPro" id="IPR043128">
    <property type="entry name" value="Rev_trsase/Diguanyl_cyclase"/>
</dbReference>
<sequence length="618" mass="69972">MGSASTWAESYERATTPAQRTLDHFFQALRERYGTKLDEVEAVERLAATSKRVGETYAEYAAALRRLVEGVDIPEKNFVSAFLKGLSPTTGPLIRAQNPTDLNAAVYAAVLNMKHDGTRNGDQTEEVRQVEPARIYMEGGGGLPIAKMWAKGWPIDVILDTVYGQELVVDALLVEGCGNEFIVGSDFWTSKRATINYETAEVTYPEKGGQVIVPFSCVSAGSDPPVRIVPSRKLPTESQSMFRLRVPAASGDVGFFVPTPTTRAHLLMATTLTRVDQGEIVVPVLNVLENFGTKAEPLTRLLRKKEEWRWEDEQQVAFQTLKDELSNKPTLCYPDFEKPFVLATDASIKGLGAVLMQDQGQGLQPIGYASKVTNEQQSNYPITHLECLAVVWAIQHFRPYLYGREFEVVTDHAALKWLMTARELERRLHRWALTLQKYNFTVVYRPGKTNVVPDALSRAPVGTVERFNRTWKDMVSMYVEEDQRDWDEWLSLTAYAYNSAVNTVTGFTPMELLTGREPRAPRDLLLPGRREAIDDLPQWHRKMKARMLRAEALARELFVELAWKFVRNDSGRYEVRVLVEVLSGASLRAKQWMSFADYEKFWQENKDIEDDVEPGQGE</sequence>
<evidence type="ECO:0000256" key="3">
    <source>
        <dbReference type="ARBA" id="ARBA00022722"/>
    </source>
</evidence>
<evidence type="ECO:0000313" key="10">
    <source>
        <dbReference type="Proteomes" id="UP001209570"/>
    </source>
</evidence>
<dbReference type="Gene3D" id="3.30.420.10">
    <property type="entry name" value="Ribonuclease H-like superfamily/Ribonuclease H"/>
    <property type="match status" value="1"/>
</dbReference>
<keyword evidence="3" id="KW-0540">Nuclease</keyword>
<dbReference type="Gene3D" id="3.10.20.370">
    <property type="match status" value="1"/>
</dbReference>
<evidence type="ECO:0000256" key="5">
    <source>
        <dbReference type="ARBA" id="ARBA00022801"/>
    </source>
</evidence>
<evidence type="ECO:0000256" key="4">
    <source>
        <dbReference type="ARBA" id="ARBA00022759"/>
    </source>
</evidence>
<evidence type="ECO:0008006" key="11">
    <source>
        <dbReference type="Google" id="ProtNLM"/>
    </source>
</evidence>
<keyword evidence="6" id="KW-0695">RNA-directed DNA polymerase</keyword>
<comment type="caution">
    <text evidence="9">The sequence shown here is derived from an EMBL/GenBank/DDBJ whole genome shotgun (WGS) entry which is preliminary data.</text>
</comment>
<dbReference type="SUPFAM" id="SSF56672">
    <property type="entry name" value="DNA/RNA polymerases"/>
    <property type="match status" value="1"/>
</dbReference>
<gene>
    <name evidence="9" type="ORF">P43SY_010951</name>
</gene>
<evidence type="ECO:0000256" key="2">
    <source>
        <dbReference type="ARBA" id="ARBA00022695"/>
    </source>
</evidence>
<dbReference type="Proteomes" id="UP001209570">
    <property type="component" value="Unassembled WGS sequence"/>
</dbReference>
<dbReference type="GO" id="GO:0016787">
    <property type="term" value="F:hydrolase activity"/>
    <property type="evidence" value="ECO:0007669"/>
    <property type="project" value="UniProtKB-KW"/>
</dbReference>
<keyword evidence="5" id="KW-0378">Hydrolase</keyword>
<keyword evidence="4" id="KW-0255">Endonuclease</keyword>
<dbReference type="GO" id="GO:0003964">
    <property type="term" value="F:RNA-directed DNA polymerase activity"/>
    <property type="evidence" value="ECO:0007669"/>
    <property type="project" value="UniProtKB-KW"/>
</dbReference>
<dbReference type="InterPro" id="IPR012337">
    <property type="entry name" value="RNaseH-like_sf"/>
</dbReference>
<dbReference type="EMBL" id="JAKCXM010000856">
    <property type="protein sequence ID" value="KAJ0391755.1"/>
    <property type="molecule type" value="Genomic_DNA"/>
</dbReference>
<evidence type="ECO:0000259" key="8">
    <source>
        <dbReference type="Pfam" id="PF19259"/>
    </source>
</evidence>
<keyword evidence="2" id="KW-0548">Nucleotidyltransferase</keyword>
<organism evidence="9 10">
    <name type="scientific">Pythium insidiosum</name>
    <name type="common">Pythiosis disease agent</name>
    <dbReference type="NCBI Taxonomy" id="114742"/>
    <lineage>
        <taxon>Eukaryota</taxon>
        <taxon>Sar</taxon>
        <taxon>Stramenopiles</taxon>
        <taxon>Oomycota</taxon>
        <taxon>Peronosporomycetes</taxon>
        <taxon>Pythiales</taxon>
        <taxon>Pythiaceae</taxon>
        <taxon>Pythium</taxon>
    </lineage>
</organism>
<feature type="domain" description="Reverse transcriptase RNase H-like" evidence="7">
    <location>
        <begin position="335"/>
        <end position="438"/>
    </location>
</feature>
<dbReference type="Pfam" id="PF19259">
    <property type="entry name" value="Ty3_capsid"/>
    <property type="match status" value="1"/>
</dbReference>
<dbReference type="InterPro" id="IPR036397">
    <property type="entry name" value="RNaseH_sf"/>
</dbReference>
<dbReference type="PANTHER" id="PTHR37984:SF5">
    <property type="entry name" value="PROTEIN NYNRIN-LIKE"/>
    <property type="match status" value="1"/>
</dbReference>
<name>A0AAD5Q3H8_PYTIN</name>
<dbReference type="GO" id="GO:0003676">
    <property type="term" value="F:nucleic acid binding"/>
    <property type="evidence" value="ECO:0007669"/>
    <property type="project" value="InterPro"/>
</dbReference>
<evidence type="ECO:0000256" key="1">
    <source>
        <dbReference type="ARBA" id="ARBA00022679"/>
    </source>
</evidence>